<dbReference type="InterPro" id="IPR010090">
    <property type="entry name" value="Phage_tape_meas"/>
</dbReference>
<dbReference type="Pfam" id="PF10145">
    <property type="entry name" value="PhageMin_Tail"/>
    <property type="match status" value="1"/>
</dbReference>
<sequence length="721" mass="76113">MNNNYALSLVVGVKNQFTKGSKDIQDEYKKLSTSHNKLKANLNDVNAYKKADAALKEHRDSLNKMGTPTEEAQLKLQHLTRELRQQSRALKRAGIDTDQLAEHHKKLQKQLRKTASEMNNVKPPQMPSAETLAGAGVGLATGGAIFSSGLNTNQVERQAAAAINVQPEQIQGWRNALTEIETQTARPYEELVNARIQAMQSGYDEQASLELTQTSAQLSSAFKNLNWQPQEVMSAQMRLMKSFDISAQKAADLIAITAQKSGDDKGDLLDSLSEYSSTYAGHGLSVESVFAQYIAGRQAGTWNYDKVGDSIKEMLQARMSDPDEFKKLVGDGKTAGSVDTLIKDQETAESFKSALFGLRNAMQTGDGIDTQYGHVMGLLSDLYKSDKGAARNIAEGVGGNIFAEDIGEKGIHGIAQAANNPLAILGDYQGALSEAIDVAITPSQKLVAEFMALGRAVSTVVADIENLASGALDSLGDGIASIREEANESTLISGALAASTLAGLGYGSARGSKMAMGVFKKWRGSAITTPDVDLPNTMKASKLDTLKQGVGGAFKSAGKYIKPLAIVTSAVPMAMAIKDEEYGEAGKLAGSLGGGLAGMKLGAMAGALGGPIVAAIGGVAGGAIGSIFGEKAISELLDYFSPNTKAEIESVTAQVSDAEKSLPSSTSDDKPIEVTVSVPVTIGDGAIVPTDFELQLVNALRKSTPELTLQLKETLNNLTTV</sequence>
<evidence type="ECO:0000259" key="2">
    <source>
        <dbReference type="Pfam" id="PF10145"/>
    </source>
</evidence>
<dbReference type="Proteomes" id="UP000095131">
    <property type="component" value="Unassembled WGS sequence"/>
</dbReference>
<name>A0A1E3WI29_9VIBR</name>
<evidence type="ECO:0000313" key="3">
    <source>
        <dbReference type="EMBL" id="ODS05192.1"/>
    </source>
</evidence>
<evidence type="ECO:0000256" key="1">
    <source>
        <dbReference type="SAM" id="Coils"/>
    </source>
</evidence>
<feature type="domain" description="Phage tail tape measure protein" evidence="2">
    <location>
        <begin position="187"/>
        <end position="363"/>
    </location>
</feature>
<dbReference type="OrthoDB" id="5891115at2"/>
<dbReference type="PATRIC" id="fig|45658.8.peg.4316"/>
<proteinExistence type="predicted"/>
<dbReference type="AlphaFoldDB" id="A0A1E3WI29"/>
<gene>
    <name evidence="3" type="ORF">VSF3289_04333</name>
</gene>
<comment type="caution">
    <text evidence="3">The sequence shown here is derived from an EMBL/GenBank/DDBJ whole genome shotgun (WGS) entry which is preliminary data.</text>
</comment>
<accession>A0A1E3WI29</accession>
<evidence type="ECO:0000313" key="4">
    <source>
        <dbReference type="Proteomes" id="UP000095131"/>
    </source>
</evidence>
<organism evidence="3 4">
    <name type="scientific">Vibrio scophthalmi</name>
    <dbReference type="NCBI Taxonomy" id="45658"/>
    <lineage>
        <taxon>Bacteria</taxon>
        <taxon>Pseudomonadati</taxon>
        <taxon>Pseudomonadota</taxon>
        <taxon>Gammaproteobacteria</taxon>
        <taxon>Vibrionales</taxon>
        <taxon>Vibrionaceae</taxon>
        <taxon>Vibrio</taxon>
    </lineage>
</organism>
<keyword evidence="1" id="KW-0175">Coiled coil</keyword>
<dbReference type="EMBL" id="MDCJ01000007">
    <property type="protein sequence ID" value="ODS05192.1"/>
    <property type="molecule type" value="Genomic_DNA"/>
</dbReference>
<reference evidence="3 4" key="1">
    <citation type="submission" date="2016-08" db="EMBL/GenBank/DDBJ databases">
        <title>Genome sequencing of Vibrio scophthalmi strain FP3289, an isolated from Paralichthys olivaceus.</title>
        <authorList>
            <person name="Han H.-J."/>
        </authorList>
    </citation>
    <scope>NUCLEOTIDE SEQUENCE [LARGE SCALE GENOMIC DNA]</scope>
    <source>
        <strain evidence="3 4">FP3289</strain>
    </source>
</reference>
<protein>
    <recommendedName>
        <fullName evidence="2">Phage tail tape measure protein domain-containing protein</fullName>
    </recommendedName>
</protein>
<dbReference type="RefSeq" id="WP_069448144.1">
    <property type="nucleotide sequence ID" value="NZ_MDCJ01000007.1"/>
</dbReference>
<feature type="coiled-coil region" evidence="1">
    <location>
        <begin position="69"/>
        <end position="96"/>
    </location>
</feature>